<protein>
    <submittedName>
        <fullName evidence="3">Cytochrome P450</fullName>
    </submittedName>
</protein>
<dbReference type="SUPFAM" id="SSF48264">
    <property type="entry name" value="Cytochrome P450"/>
    <property type="match status" value="1"/>
</dbReference>
<keyword evidence="2" id="KW-0408">Iron</keyword>
<dbReference type="PANTHER" id="PTHR46696">
    <property type="entry name" value="P450, PUTATIVE (EUROFUNG)-RELATED"/>
    <property type="match status" value="1"/>
</dbReference>
<dbReference type="InterPro" id="IPR036396">
    <property type="entry name" value="Cyt_P450_sf"/>
</dbReference>
<dbReference type="PRINTS" id="PR00359">
    <property type="entry name" value="BP450"/>
</dbReference>
<accession>A0ABX1SLV5</accession>
<keyword evidence="4" id="KW-1185">Reference proteome</keyword>
<keyword evidence="2" id="KW-0479">Metal-binding</keyword>
<dbReference type="PANTHER" id="PTHR46696:SF6">
    <property type="entry name" value="P450, PUTATIVE (EUROFUNG)-RELATED"/>
    <property type="match status" value="1"/>
</dbReference>
<evidence type="ECO:0000313" key="4">
    <source>
        <dbReference type="Proteomes" id="UP000820669"/>
    </source>
</evidence>
<evidence type="ECO:0000313" key="3">
    <source>
        <dbReference type="EMBL" id="NMI01129.1"/>
    </source>
</evidence>
<reference evidence="3 4" key="1">
    <citation type="submission" date="2020-04" db="EMBL/GenBank/DDBJ databases">
        <authorList>
            <person name="Klaysubun C."/>
            <person name="Duangmal K."/>
            <person name="Lipun K."/>
        </authorList>
    </citation>
    <scope>NUCLEOTIDE SEQUENCE [LARGE SCALE GENOMIC DNA]</scope>
    <source>
        <strain evidence="3 4">K10HN5</strain>
    </source>
</reference>
<name>A0ABX1SLV5_9PSEU</name>
<dbReference type="InterPro" id="IPR017972">
    <property type="entry name" value="Cyt_P450_CS"/>
</dbReference>
<dbReference type="Gene3D" id="1.10.630.10">
    <property type="entry name" value="Cytochrome P450"/>
    <property type="match status" value="1"/>
</dbReference>
<gene>
    <name evidence="3" type="ORF">HF526_28075</name>
</gene>
<sequence>MAFKAQETDFTAPTQDDIDESIRKYGRDIYNDFDLDDPVFNDKHFEILDDLVDKCPVAHSKVGKGYYLVSQNKLVREVGQNWRTFSAAGGYMPNRPDGLPFLFPEESDPPLHTAWRSALNPFMGPAVINDYEAQIRKDANTLIDAFIEKGECEFVSEFAAVLPGWAFFKNVLGVPVEDLDKLVDGVEQGTFSPDLEERGAKFGFVFQYLGDYLKQRSEQPPRGDMVDMIAAGVPYEDGTTSPWEHRVSVLVDMTFGGIATTTYVMASAIKWLAENPEARQLLLDDPDTYMPRAIEEFARVFAPVVALGRTCTKDVELGGQQLKEGDFVMMVYAGASRDPRVVEDPKTIDITRETVLHSAFGVGVHRCIGSNLARLELRATFEEWLKRIPEYRVVEPPTHVSGYLRSMRTLKLAW</sequence>
<dbReference type="Proteomes" id="UP000820669">
    <property type="component" value="Unassembled WGS sequence"/>
</dbReference>
<proteinExistence type="inferred from homology"/>
<dbReference type="EMBL" id="JAAXLA010000074">
    <property type="protein sequence ID" value="NMI01129.1"/>
    <property type="molecule type" value="Genomic_DNA"/>
</dbReference>
<organism evidence="3 4">
    <name type="scientific">Pseudonocardia acidicola</name>
    <dbReference type="NCBI Taxonomy" id="2724939"/>
    <lineage>
        <taxon>Bacteria</taxon>
        <taxon>Bacillati</taxon>
        <taxon>Actinomycetota</taxon>
        <taxon>Actinomycetes</taxon>
        <taxon>Pseudonocardiales</taxon>
        <taxon>Pseudonocardiaceae</taxon>
        <taxon>Pseudonocardia</taxon>
    </lineage>
</organism>
<comment type="similarity">
    <text evidence="1 2">Belongs to the cytochrome P450 family.</text>
</comment>
<evidence type="ECO:0000256" key="2">
    <source>
        <dbReference type="RuleBase" id="RU000461"/>
    </source>
</evidence>
<dbReference type="PROSITE" id="PS00086">
    <property type="entry name" value="CYTOCHROME_P450"/>
    <property type="match status" value="1"/>
</dbReference>
<keyword evidence="2" id="KW-0503">Monooxygenase</keyword>
<evidence type="ECO:0000256" key="1">
    <source>
        <dbReference type="ARBA" id="ARBA00010617"/>
    </source>
</evidence>
<comment type="caution">
    <text evidence="3">The sequence shown here is derived from an EMBL/GenBank/DDBJ whole genome shotgun (WGS) entry which is preliminary data.</text>
</comment>
<dbReference type="InterPro" id="IPR001128">
    <property type="entry name" value="Cyt_P450"/>
</dbReference>
<dbReference type="RefSeq" id="WP_169384589.1">
    <property type="nucleotide sequence ID" value="NZ_JAAXLA010000074.1"/>
</dbReference>
<dbReference type="Pfam" id="PF00067">
    <property type="entry name" value="p450"/>
    <property type="match status" value="1"/>
</dbReference>
<dbReference type="InterPro" id="IPR002397">
    <property type="entry name" value="Cyt_P450_B"/>
</dbReference>
<keyword evidence="2" id="KW-0349">Heme</keyword>
<keyword evidence="2" id="KW-0560">Oxidoreductase</keyword>